<keyword evidence="3" id="KW-1185">Reference proteome</keyword>
<organism evidence="2 3">
    <name type="scientific">Oryctes borbonicus</name>
    <dbReference type="NCBI Taxonomy" id="1629725"/>
    <lineage>
        <taxon>Eukaryota</taxon>
        <taxon>Metazoa</taxon>
        <taxon>Ecdysozoa</taxon>
        <taxon>Arthropoda</taxon>
        <taxon>Hexapoda</taxon>
        <taxon>Insecta</taxon>
        <taxon>Pterygota</taxon>
        <taxon>Neoptera</taxon>
        <taxon>Endopterygota</taxon>
        <taxon>Coleoptera</taxon>
        <taxon>Polyphaga</taxon>
        <taxon>Scarabaeiformia</taxon>
        <taxon>Scarabaeidae</taxon>
        <taxon>Dynastinae</taxon>
        <taxon>Oryctes</taxon>
    </lineage>
</organism>
<dbReference type="Proteomes" id="UP000051574">
    <property type="component" value="Unassembled WGS sequence"/>
</dbReference>
<proteinExistence type="predicted"/>
<evidence type="ECO:0000256" key="1">
    <source>
        <dbReference type="SAM" id="Phobius"/>
    </source>
</evidence>
<accession>A0A0T6AXB0</accession>
<keyword evidence="1" id="KW-0812">Transmembrane</keyword>
<gene>
    <name evidence="2" type="ORF">AMK59_6812</name>
</gene>
<dbReference type="CDD" id="cd16021">
    <property type="entry name" value="ALP_like"/>
    <property type="match status" value="1"/>
</dbReference>
<dbReference type="AlphaFoldDB" id="A0A0T6AXB0"/>
<dbReference type="PANTHER" id="PTHR10974:SF73">
    <property type="entry name" value="FI21235P1"/>
    <property type="match status" value="1"/>
</dbReference>
<dbReference type="InterPro" id="IPR004245">
    <property type="entry name" value="DUF229"/>
</dbReference>
<dbReference type="InterPro" id="IPR017850">
    <property type="entry name" value="Alkaline_phosphatase_core_sf"/>
</dbReference>
<evidence type="ECO:0000313" key="2">
    <source>
        <dbReference type="EMBL" id="KRT79734.1"/>
    </source>
</evidence>
<reference evidence="2 3" key="1">
    <citation type="submission" date="2015-09" db="EMBL/GenBank/DDBJ databases">
        <title>Draft genome of the scarab beetle Oryctes borbonicus.</title>
        <authorList>
            <person name="Meyer J.M."/>
            <person name="Markov G.V."/>
            <person name="Baskaran P."/>
            <person name="Herrmann M."/>
            <person name="Sommer R.J."/>
            <person name="Roedelsperger C."/>
        </authorList>
    </citation>
    <scope>NUCLEOTIDE SEQUENCE [LARGE SCALE GENOMIC DNA]</scope>
    <source>
        <strain evidence="2">OB123</strain>
        <tissue evidence="2">Whole animal</tissue>
    </source>
</reference>
<dbReference type="EMBL" id="LJIG01022597">
    <property type="protein sequence ID" value="KRT79734.1"/>
    <property type="molecule type" value="Genomic_DNA"/>
</dbReference>
<dbReference type="Pfam" id="PF02995">
    <property type="entry name" value="DUF229"/>
    <property type="match status" value="1"/>
</dbReference>
<keyword evidence="1" id="KW-1133">Transmembrane helix</keyword>
<keyword evidence="1" id="KW-0472">Membrane</keyword>
<name>A0A0T6AXB0_9SCAR</name>
<dbReference type="SUPFAM" id="SSF53649">
    <property type="entry name" value="Alkaline phosphatase-like"/>
    <property type="match status" value="1"/>
</dbReference>
<dbReference type="PROSITE" id="PS51257">
    <property type="entry name" value="PROKAR_LIPOPROTEIN"/>
    <property type="match status" value="1"/>
</dbReference>
<feature type="transmembrane region" description="Helical" evidence="1">
    <location>
        <begin position="7"/>
        <end position="27"/>
    </location>
</feature>
<dbReference type="PANTHER" id="PTHR10974">
    <property type="entry name" value="FI08016P-RELATED"/>
    <property type="match status" value="1"/>
</dbReference>
<comment type="caution">
    <text evidence="2">The sequence shown here is derived from an EMBL/GenBank/DDBJ whole genome shotgun (WGS) entry which is preliminary data.</text>
</comment>
<dbReference type="Gene3D" id="3.40.720.10">
    <property type="entry name" value="Alkaline Phosphatase, subunit A"/>
    <property type="match status" value="1"/>
</dbReference>
<evidence type="ECO:0000313" key="3">
    <source>
        <dbReference type="Proteomes" id="UP000051574"/>
    </source>
</evidence>
<protein>
    <submittedName>
        <fullName evidence="2">Uncharacterized protein</fullName>
    </submittedName>
</protein>
<sequence length="641" mass="74629">MGIYRIYFKLILILLIVISSCYFIIYLKHSPTFNDINQKARFLQIEETIKKYSTSVACKQPNIPLNPPEIMEYIKDVAPINCNSTMDWVKCKHSECFIKEEIEGQKGKIRCSFTDILRKDDFVLYDGDTTNSDSYYKLEASDHVKVKCTSLDNVKWQSVLAGVRLNRDIWDRSGWEYVPKNGLMLNVLMFGFDSLSRNTFIRKLPKSYDYFTKYLKGLVLQGYNIVGDGTPQALTPILTGKTELELPDVRKRFKSTQTVDVYPFIWKDFQENGYVTAFLEDLPFTGIYQYRLKGFSMPPTDHYMRPYYIAISKELEKWPRLCAGETPRHKVMLDYIEQFFSVYKSKPKFLFGFHGELSHDDYNLIGVADNDLLDFLKNLEKSNVLDNTVLILMADHGPRFSKIRNTIQGKQEERLPFFSFRFPDWFKRKHQKIYNNFISNLNTLTTPFDIYATLKDILDFQSPDVGSLENRSISLFSKISPERSCADAYIEPHWCACLDWEKIDLNSEIVQRLANKFIDAVNQYTSEQRYLCSLLKVAKIEWVTRMKPNEQLVRFSKNADIDGFVADLSANTKVPTHTYQIKLSTVPGNSIFEASLTHFLNSNQLDLKISDISRINKYGSQARCIMDNYPHLRKYCYCLAD</sequence>
<dbReference type="GO" id="GO:0005615">
    <property type="term" value="C:extracellular space"/>
    <property type="evidence" value="ECO:0007669"/>
    <property type="project" value="TreeGrafter"/>
</dbReference>
<dbReference type="OrthoDB" id="413313at2759"/>
<dbReference type="FunFam" id="3.40.720.10:FF:000017">
    <property type="entry name" value="Predicted protein"/>
    <property type="match status" value="1"/>
</dbReference>